<dbReference type="Gene3D" id="3.40.390.10">
    <property type="entry name" value="Collagenase (Catalytic Domain)"/>
    <property type="match status" value="1"/>
</dbReference>
<dbReference type="SUPFAM" id="SSF55486">
    <property type="entry name" value="Metalloproteases ('zincins'), catalytic domain"/>
    <property type="match status" value="1"/>
</dbReference>
<reference evidence="1" key="2">
    <citation type="submission" date="2021-09" db="EMBL/GenBank/DDBJ databases">
        <authorList>
            <person name="Jia N."/>
            <person name="Wang J."/>
            <person name="Shi W."/>
            <person name="Du L."/>
            <person name="Sun Y."/>
            <person name="Zhan W."/>
            <person name="Jiang J."/>
            <person name="Wang Q."/>
            <person name="Zhang B."/>
            <person name="Ji P."/>
            <person name="Sakyi L.B."/>
            <person name="Cui X."/>
            <person name="Yuan T."/>
            <person name="Jiang B."/>
            <person name="Yang W."/>
            <person name="Lam T.T.-Y."/>
            <person name="Chang Q."/>
            <person name="Ding S."/>
            <person name="Wang X."/>
            <person name="Zhu J."/>
            <person name="Ruan X."/>
            <person name="Zhao L."/>
            <person name="Wei J."/>
            <person name="Que T."/>
            <person name="Du C."/>
            <person name="Cheng J."/>
            <person name="Dai P."/>
            <person name="Han X."/>
            <person name="Huang E."/>
            <person name="Gao Y."/>
            <person name="Liu J."/>
            <person name="Shao H."/>
            <person name="Ye R."/>
            <person name="Li L."/>
            <person name="Wei W."/>
            <person name="Wang X."/>
            <person name="Wang C."/>
            <person name="Huo Q."/>
            <person name="Li W."/>
            <person name="Guo W."/>
            <person name="Chen H."/>
            <person name="Chen S."/>
            <person name="Zhou L."/>
            <person name="Zhou L."/>
            <person name="Ni X."/>
            <person name="Tian J."/>
            <person name="Zhou Y."/>
            <person name="Sheng Y."/>
            <person name="Liu T."/>
            <person name="Pan Y."/>
            <person name="Xia L."/>
            <person name="Li J."/>
            <person name="Zhao F."/>
            <person name="Cao W."/>
        </authorList>
    </citation>
    <scope>NUCLEOTIDE SEQUENCE</scope>
    <source>
        <strain evidence="1">Rsan-2018</strain>
        <tissue evidence="1">Larvae</tissue>
    </source>
</reference>
<dbReference type="PROSITE" id="PS51885">
    <property type="entry name" value="NEPRILYSIN"/>
    <property type="match status" value="1"/>
</dbReference>
<evidence type="ECO:0000313" key="1">
    <source>
        <dbReference type="EMBL" id="KAH7985207.1"/>
    </source>
</evidence>
<comment type="caution">
    <text evidence="1">The sequence shown here is derived from an EMBL/GenBank/DDBJ whole genome shotgun (WGS) entry which is preliminary data.</text>
</comment>
<dbReference type="InterPro" id="IPR024079">
    <property type="entry name" value="MetalloPept_cat_dom_sf"/>
</dbReference>
<dbReference type="GO" id="GO:0006508">
    <property type="term" value="P:proteolysis"/>
    <property type="evidence" value="ECO:0007669"/>
    <property type="project" value="InterPro"/>
</dbReference>
<proteinExistence type="predicted"/>
<accession>A0A9D4TCJ5</accession>
<sequence>MVWCTSWLAVAEIAPYMSKEIALHRFTSKATTESAPRHCLELSERLLGAATFSAYVNKAFTKDVLEEIRASTLALLAPIQTKMVKSSWLISPSIYEIVNATEFFSLLIQARRHEQELDLNLKDNKTESIARKWVNAVRLRRELMDNGTAFPLTRHLEDVHAEPSYSFFHSATGTVGLPLYAPMLPMYERGLTRGMRFGTLGMMFAQATFRGLLARVSQDNASHTADHLRCFWGPSGNGSYNERYDRAVPLEMMEEYFEVVFPYSDRNHLDFEPRLAEIHVFFISMCYLLCGPEVGSAKFQQACNEAVRHSRLFSKSFNCSLGTNMNPPDKCEFF</sequence>
<protein>
    <submittedName>
        <fullName evidence="1">Uncharacterized protein</fullName>
    </submittedName>
</protein>
<organism evidence="1 2">
    <name type="scientific">Rhipicephalus sanguineus</name>
    <name type="common">Brown dog tick</name>
    <name type="synonym">Ixodes sanguineus</name>
    <dbReference type="NCBI Taxonomy" id="34632"/>
    <lineage>
        <taxon>Eukaryota</taxon>
        <taxon>Metazoa</taxon>
        <taxon>Ecdysozoa</taxon>
        <taxon>Arthropoda</taxon>
        <taxon>Chelicerata</taxon>
        <taxon>Arachnida</taxon>
        <taxon>Acari</taxon>
        <taxon>Parasitiformes</taxon>
        <taxon>Ixodida</taxon>
        <taxon>Ixodoidea</taxon>
        <taxon>Ixodidae</taxon>
        <taxon>Rhipicephalinae</taxon>
        <taxon>Rhipicephalus</taxon>
        <taxon>Rhipicephalus</taxon>
    </lineage>
</organism>
<dbReference type="EMBL" id="JABSTV010001052">
    <property type="protein sequence ID" value="KAH7985207.1"/>
    <property type="molecule type" value="Genomic_DNA"/>
</dbReference>
<keyword evidence="2" id="KW-1185">Reference proteome</keyword>
<gene>
    <name evidence="1" type="ORF">HPB52_024262</name>
</gene>
<dbReference type="Proteomes" id="UP000821837">
    <property type="component" value="Unassembled WGS sequence"/>
</dbReference>
<dbReference type="GO" id="GO:0004222">
    <property type="term" value="F:metalloendopeptidase activity"/>
    <property type="evidence" value="ECO:0007669"/>
    <property type="project" value="InterPro"/>
</dbReference>
<dbReference type="AlphaFoldDB" id="A0A9D4TCJ5"/>
<name>A0A9D4TCJ5_RHISA</name>
<evidence type="ECO:0000313" key="2">
    <source>
        <dbReference type="Proteomes" id="UP000821837"/>
    </source>
</evidence>
<reference evidence="1" key="1">
    <citation type="journal article" date="2020" name="Cell">
        <title>Large-Scale Comparative Analyses of Tick Genomes Elucidate Their Genetic Diversity and Vector Capacities.</title>
        <authorList>
            <consortium name="Tick Genome and Microbiome Consortium (TIGMIC)"/>
            <person name="Jia N."/>
            <person name="Wang J."/>
            <person name="Shi W."/>
            <person name="Du L."/>
            <person name="Sun Y."/>
            <person name="Zhan W."/>
            <person name="Jiang J.F."/>
            <person name="Wang Q."/>
            <person name="Zhang B."/>
            <person name="Ji P."/>
            <person name="Bell-Sakyi L."/>
            <person name="Cui X.M."/>
            <person name="Yuan T.T."/>
            <person name="Jiang B.G."/>
            <person name="Yang W.F."/>
            <person name="Lam T.T."/>
            <person name="Chang Q.C."/>
            <person name="Ding S.J."/>
            <person name="Wang X.J."/>
            <person name="Zhu J.G."/>
            <person name="Ruan X.D."/>
            <person name="Zhao L."/>
            <person name="Wei J.T."/>
            <person name="Ye R.Z."/>
            <person name="Que T.C."/>
            <person name="Du C.H."/>
            <person name="Zhou Y.H."/>
            <person name="Cheng J.X."/>
            <person name="Dai P.F."/>
            <person name="Guo W.B."/>
            <person name="Han X.H."/>
            <person name="Huang E.J."/>
            <person name="Li L.F."/>
            <person name="Wei W."/>
            <person name="Gao Y.C."/>
            <person name="Liu J.Z."/>
            <person name="Shao H.Z."/>
            <person name="Wang X."/>
            <person name="Wang C.C."/>
            <person name="Yang T.C."/>
            <person name="Huo Q.B."/>
            <person name="Li W."/>
            <person name="Chen H.Y."/>
            <person name="Chen S.E."/>
            <person name="Zhou L.G."/>
            <person name="Ni X.B."/>
            <person name="Tian J.H."/>
            <person name="Sheng Y."/>
            <person name="Liu T."/>
            <person name="Pan Y.S."/>
            <person name="Xia L.Y."/>
            <person name="Li J."/>
            <person name="Zhao F."/>
            <person name="Cao W.C."/>
        </authorList>
    </citation>
    <scope>NUCLEOTIDE SEQUENCE</scope>
    <source>
        <strain evidence="1">Rsan-2018</strain>
    </source>
</reference>
<dbReference type="InterPro" id="IPR000718">
    <property type="entry name" value="Peptidase_M13"/>
</dbReference>